<dbReference type="KEGG" id="atz:M5E07_03215"/>
<keyword evidence="4" id="KW-1185">Reference proteome</keyword>
<feature type="chain" id="PRO_5042063852" evidence="2">
    <location>
        <begin position="28"/>
        <end position="335"/>
    </location>
</feature>
<accession>A0AAE9LSG8</accession>
<dbReference type="InterPro" id="IPR007939">
    <property type="entry name" value="Cu-R_B_prcur"/>
</dbReference>
<evidence type="ECO:0000256" key="2">
    <source>
        <dbReference type="SAM" id="SignalP"/>
    </source>
</evidence>
<keyword evidence="2" id="KW-0732">Signal</keyword>
<reference evidence="3" key="1">
    <citation type="submission" date="2022-06" db="EMBL/GenBank/DDBJ databases">
        <title>Isolation, identification and characterization of iprodione-degrading strains in Lhasa, Tibet.</title>
        <authorList>
            <person name="Pan H."/>
        </authorList>
    </citation>
    <scope>NUCLEOTIDE SEQUENCE</scope>
    <source>
        <strain evidence="3">Y-23</strain>
    </source>
</reference>
<organism evidence="3 4">
    <name type="scientific">Acinetobacter tibetensis</name>
    <dbReference type="NCBI Taxonomy" id="2943497"/>
    <lineage>
        <taxon>Bacteria</taxon>
        <taxon>Pseudomonadati</taxon>
        <taxon>Pseudomonadota</taxon>
        <taxon>Gammaproteobacteria</taxon>
        <taxon>Moraxellales</taxon>
        <taxon>Moraxellaceae</taxon>
        <taxon>Acinetobacter</taxon>
    </lineage>
</organism>
<feature type="compositionally biased region" description="Low complexity" evidence="1">
    <location>
        <begin position="53"/>
        <end position="70"/>
    </location>
</feature>
<proteinExistence type="predicted"/>
<protein>
    <submittedName>
        <fullName evidence="3">Copper resistance protein B</fullName>
    </submittedName>
</protein>
<feature type="region of interest" description="Disordered" evidence="1">
    <location>
        <begin position="30"/>
        <end position="113"/>
    </location>
</feature>
<dbReference type="Pfam" id="PF05275">
    <property type="entry name" value="CopB"/>
    <property type="match status" value="1"/>
</dbReference>
<evidence type="ECO:0000313" key="4">
    <source>
        <dbReference type="Proteomes" id="UP001056716"/>
    </source>
</evidence>
<dbReference type="GO" id="GO:0005507">
    <property type="term" value="F:copper ion binding"/>
    <property type="evidence" value="ECO:0007669"/>
    <property type="project" value="InterPro"/>
</dbReference>
<dbReference type="RefSeq" id="WP_252221868.1">
    <property type="nucleotide sequence ID" value="NZ_CP098732.1"/>
</dbReference>
<dbReference type="Proteomes" id="UP001056716">
    <property type="component" value="Chromosome"/>
</dbReference>
<evidence type="ECO:0000313" key="3">
    <source>
        <dbReference type="EMBL" id="USE83863.1"/>
    </source>
</evidence>
<sequence length="335" mass="38219">MRSINVFPQTVLAGSLLLLSQLTLAQAQQDHTVHQQQSESQGQQAEMDHSEMQHNMPSMHHSSMQPMASHGMTSAPDSVKPVQASQSTDHSHHQQIQGKEEPSENKHSQHDHRAEHGAQVYMVNTFDNKWLIDEGGTGTLKSEFETRIGTDENKLFIKVHLDKHESNAAEYEVKTLYSRMISDFWDAQIGTRYRVEKVELDQHRKDTEEKWDAVIGLHGLAPYFFETDAYLYVGEDHYSGLSLETERDLLLTQKLIFQPYLDVDLVFSDDSKYAQKTGLSNVTAGLETRYEISKKVMPYIDIAYEYSKGNDATPWQTESGSEKGWLYGAGIRFKF</sequence>
<feature type="compositionally biased region" description="Basic and acidic residues" evidence="1">
    <location>
        <begin position="98"/>
        <end position="113"/>
    </location>
</feature>
<name>A0AAE9LSG8_9GAMM</name>
<dbReference type="GO" id="GO:0009279">
    <property type="term" value="C:cell outer membrane"/>
    <property type="evidence" value="ECO:0007669"/>
    <property type="project" value="InterPro"/>
</dbReference>
<gene>
    <name evidence="3" type="ORF">M5E07_03215</name>
</gene>
<dbReference type="GO" id="GO:0006878">
    <property type="term" value="P:intracellular copper ion homeostasis"/>
    <property type="evidence" value="ECO:0007669"/>
    <property type="project" value="InterPro"/>
</dbReference>
<dbReference type="InterPro" id="IPR036709">
    <property type="entry name" value="Autotransporte_beta_dom_sf"/>
</dbReference>
<dbReference type="AlphaFoldDB" id="A0AAE9LSG8"/>
<dbReference type="SUPFAM" id="SSF103515">
    <property type="entry name" value="Autotransporter"/>
    <property type="match status" value="1"/>
</dbReference>
<feature type="compositionally biased region" description="Low complexity" evidence="1">
    <location>
        <begin position="30"/>
        <end position="44"/>
    </location>
</feature>
<feature type="signal peptide" evidence="2">
    <location>
        <begin position="1"/>
        <end position="27"/>
    </location>
</feature>
<dbReference type="EMBL" id="CP098732">
    <property type="protein sequence ID" value="USE83863.1"/>
    <property type="molecule type" value="Genomic_DNA"/>
</dbReference>
<evidence type="ECO:0000256" key="1">
    <source>
        <dbReference type="SAM" id="MobiDB-lite"/>
    </source>
</evidence>